<comment type="caution">
    <text evidence="2">The sequence shown here is derived from an EMBL/GenBank/DDBJ whole genome shotgun (WGS) entry which is preliminary data.</text>
</comment>
<dbReference type="PROSITE" id="PS51186">
    <property type="entry name" value="GNAT"/>
    <property type="match status" value="1"/>
</dbReference>
<dbReference type="Pfam" id="PF13673">
    <property type="entry name" value="Acetyltransf_10"/>
    <property type="match status" value="1"/>
</dbReference>
<protein>
    <submittedName>
        <fullName evidence="2">GNAT family N-acetyltransferase</fullName>
        <ecNumber evidence="2">2.3.1.-</ecNumber>
    </submittedName>
</protein>
<dbReference type="PANTHER" id="PTHR43451:SF1">
    <property type="entry name" value="ACETYLTRANSFERASE"/>
    <property type="match status" value="1"/>
</dbReference>
<sequence length="158" mass="17188">MTYHIEILPSENADLDSVGQLIFDSIHGLAHTHYSKEQLQAWAPEPYAGDAAKMRFAGQILFTASDDSGLAAIMSLTSNAHLDFAYTHPRCSGKGAASQTYSTLETYALAHDVQAITSDVSLVARPFFEKRGFKILAQNLPVKNGVGLTNFSARKDLI</sequence>
<keyword evidence="3" id="KW-1185">Reference proteome</keyword>
<dbReference type="InterPro" id="IPR016181">
    <property type="entry name" value="Acyl_CoA_acyltransferase"/>
</dbReference>
<dbReference type="Proteomes" id="UP001596492">
    <property type="component" value="Unassembled WGS sequence"/>
</dbReference>
<evidence type="ECO:0000259" key="1">
    <source>
        <dbReference type="PROSITE" id="PS51186"/>
    </source>
</evidence>
<dbReference type="SUPFAM" id="SSF55729">
    <property type="entry name" value="Acyl-CoA N-acyltransferases (Nat)"/>
    <property type="match status" value="1"/>
</dbReference>
<keyword evidence="2" id="KW-0808">Transferase</keyword>
<keyword evidence="2" id="KW-0012">Acyltransferase</keyword>
<organism evidence="2 3">
    <name type="scientific">Hirschia litorea</name>
    <dbReference type="NCBI Taxonomy" id="1199156"/>
    <lineage>
        <taxon>Bacteria</taxon>
        <taxon>Pseudomonadati</taxon>
        <taxon>Pseudomonadota</taxon>
        <taxon>Alphaproteobacteria</taxon>
        <taxon>Hyphomonadales</taxon>
        <taxon>Hyphomonadaceae</taxon>
        <taxon>Hirschia</taxon>
    </lineage>
</organism>
<dbReference type="RefSeq" id="WP_382167277.1">
    <property type="nucleotide sequence ID" value="NZ_JBHTBR010000005.1"/>
</dbReference>
<accession>A0ABW2IMH7</accession>
<evidence type="ECO:0000313" key="3">
    <source>
        <dbReference type="Proteomes" id="UP001596492"/>
    </source>
</evidence>
<reference evidence="3" key="1">
    <citation type="journal article" date="2019" name="Int. J. Syst. Evol. Microbiol.">
        <title>The Global Catalogue of Microorganisms (GCM) 10K type strain sequencing project: providing services to taxonomists for standard genome sequencing and annotation.</title>
        <authorList>
            <consortium name="The Broad Institute Genomics Platform"/>
            <consortium name="The Broad Institute Genome Sequencing Center for Infectious Disease"/>
            <person name="Wu L."/>
            <person name="Ma J."/>
        </authorList>
    </citation>
    <scope>NUCLEOTIDE SEQUENCE [LARGE SCALE GENOMIC DNA]</scope>
    <source>
        <strain evidence="3">CCUG 51308</strain>
    </source>
</reference>
<gene>
    <name evidence="2" type="ORF">ACFQS8_10450</name>
</gene>
<dbReference type="GO" id="GO:0016746">
    <property type="term" value="F:acyltransferase activity"/>
    <property type="evidence" value="ECO:0007669"/>
    <property type="project" value="UniProtKB-KW"/>
</dbReference>
<dbReference type="InterPro" id="IPR000182">
    <property type="entry name" value="GNAT_dom"/>
</dbReference>
<dbReference type="InterPro" id="IPR052564">
    <property type="entry name" value="N-acetyltrans/Recomb-assoc"/>
</dbReference>
<evidence type="ECO:0000313" key="2">
    <source>
        <dbReference type="EMBL" id="MFC7292035.1"/>
    </source>
</evidence>
<dbReference type="Gene3D" id="3.40.630.30">
    <property type="match status" value="1"/>
</dbReference>
<dbReference type="PANTHER" id="PTHR43451">
    <property type="entry name" value="ACETYLTRANSFERASE (GNAT) FAMILY PROTEIN"/>
    <property type="match status" value="1"/>
</dbReference>
<proteinExistence type="predicted"/>
<name>A0ABW2IMH7_9PROT</name>
<feature type="domain" description="N-acetyltransferase" evidence="1">
    <location>
        <begin position="5"/>
        <end position="158"/>
    </location>
</feature>
<dbReference type="EC" id="2.3.1.-" evidence="2"/>
<dbReference type="EMBL" id="JBHTBR010000005">
    <property type="protein sequence ID" value="MFC7292035.1"/>
    <property type="molecule type" value="Genomic_DNA"/>
</dbReference>